<gene>
    <name evidence="1" type="ORF">HK107_14815</name>
</gene>
<organism evidence="1 2">
    <name type="scientific">Parvularcula mediterranea</name>
    <dbReference type="NCBI Taxonomy" id="2732508"/>
    <lineage>
        <taxon>Bacteria</taxon>
        <taxon>Pseudomonadati</taxon>
        <taxon>Pseudomonadota</taxon>
        <taxon>Alphaproteobacteria</taxon>
        <taxon>Parvularculales</taxon>
        <taxon>Parvularculaceae</taxon>
        <taxon>Parvularcula</taxon>
    </lineage>
</organism>
<comment type="caution">
    <text evidence="1">The sequence shown here is derived from an EMBL/GenBank/DDBJ whole genome shotgun (WGS) entry which is preliminary data.</text>
</comment>
<dbReference type="InterPro" id="IPR012645">
    <property type="entry name" value="CHP02301"/>
</dbReference>
<evidence type="ECO:0000313" key="2">
    <source>
        <dbReference type="Proteomes" id="UP000536835"/>
    </source>
</evidence>
<keyword evidence="2" id="KW-1185">Reference proteome</keyword>
<protein>
    <submittedName>
        <fullName evidence="1">TIGR02301 family protein</fullName>
    </submittedName>
</protein>
<proteinExistence type="predicted"/>
<reference evidence="1 2" key="1">
    <citation type="submission" date="2020-05" db="EMBL/GenBank/DDBJ databases">
        <title>Parvularcula mediterraneae sp. nov., isolated from polypropylene straw from shallow seawater of the seashore of Laganas in Zakynthos island, Greece.</title>
        <authorList>
            <person name="Szabo I."/>
            <person name="Al-Omari J."/>
            <person name="Rado J."/>
            <person name="Szerdahelyi G.S."/>
        </authorList>
    </citation>
    <scope>NUCLEOTIDE SEQUENCE [LARGE SCALE GENOMIC DNA]</scope>
    <source>
        <strain evidence="1 2">ZS-1/3</strain>
    </source>
</reference>
<accession>A0A7Y3W6S9</accession>
<dbReference type="NCBIfam" id="TIGR02301">
    <property type="entry name" value="TIGR02301 family protein"/>
    <property type="match status" value="1"/>
</dbReference>
<dbReference type="EMBL" id="JABFCX010000003">
    <property type="protein sequence ID" value="NNU17601.1"/>
    <property type="molecule type" value="Genomic_DNA"/>
</dbReference>
<dbReference type="Proteomes" id="UP000536835">
    <property type="component" value="Unassembled WGS sequence"/>
</dbReference>
<name>A0A7Y3W6S9_9PROT</name>
<dbReference type="AlphaFoldDB" id="A0A7Y3W6S9"/>
<dbReference type="Pfam" id="PF09539">
    <property type="entry name" value="DUF2385"/>
    <property type="match status" value="1"/>
</dbReference>
<dbReference type="RefSeq" id="WP_173201182.1">
    <property type="nucleotide sequence ID" value="NZ_JABFCX010000003.1"/>
</dbReference>
<sequence>MLALAALLLALQADPPPSTAPDAKAVFEERQEDLITLAGALGGLHRLNQLCPGYGRVSIFRDRMKEIIDGEKPPRDTREQMIANFNTGYRRMTRLHFTCSAQAEADFRSEALAAYSVSEKLSAPLLVR</sequence>
<evidence type="ECO:0000313" key="1">
    <source>
        <dbReference type="EMBL" id="NNU17601.1"/>
    </source>
</evidence>